<name>A0A7Z7P595_STRAG</name>
<proteinExistence type="predicted"/>
<dbReference type="EMBL" id="UAVB01000007">
    <property type="protein sequence ID" value="SQA20230.1"/>
    <property type="molecule type" value="Genomic_DNA"/>
</dbReference>
<evidence type="ECO:0000313" key="1">
    <source>
        <dbReference type="EMBL" id="SQA19300.1"/>
    </source>
</evidence>
<organism evidence="1 4">
    <name type="scientific">Streptococcus agalactiae</name>
    <dbReference type="NCBI Taxonomy" id="1311"/>
    <lineage>
        <taxon>Bacteria</taxon>
        <taxon>Bacillati</taxon>
        <taxon>Bacillota</taxon>
        <taxon>Bacilli</taxon>
        <taxon>Lactobacillales</taxon>
        <taxon>Streptococcaceae</taxon>
        <taxon>Streptococcus</taxon>
    </lineage>
</organism>
<evidence type="ECO:0000313" key="4">
    <source>
        <dbReference type="Proteomes" id="UP000250200"/>
    </source>
</evidence>
<evidence type="ECO:0000313" key="3">
    <source>
        <dbReference type="EMBL" id="SQA20230.1"/>
    </source>
</evidence>
<accession>A0A7Z7P595</accession>
<protein>
    <submittedName>
        <fullName evidence="1">Uncharacterized protein</fullName>
    </submittedName>
</protein>
<dbReference type="AlphaFoldDB" id="A0A7Z7P595"/>
<sequence length="151" mass="17980">MMKPVGRVNCPNICFFYRTTPHPRENLERRCEFLDELKRRNKLVYSEKYRLKQLFKDIPEDKKKIAEGLFTQAARLRILLNDMWIDISENGDYELFSQSETQTPYERERPVAKLYNSRDATYHRVIKQLIDMLPEGKTVNKDDFTNGGDLL</sequence>
<dbReference type="EMBL" id="UAVB01000003">
    <property type="protein sequence ID" value="SQA20097.1"/>
    <property type="molecule type" value="Genomic_DNA"/>
</dbReference>
<gene>
    <name evidence="1" type="ORF">NCTC8181_02367</name>
    <name evidence="2" type="ORF">NCTC8181_02447</name>
    <name evidence="3" type="ORF">NCTC8181_02580</name>
</gene>
<evidence type="ECO:0000313" key="2">
    <source>
        <dbReference type="EMBL" id="SQA20097.1"/>
    </source>
</evidence>
<dbReference type="Proteomes" id="UP000250200">
    <property type="component" value="Unassembled WGS sequence"/>
</dbReference>
<comment type="caution">
    <text evidence="1">The sequence shown here is derived from an EMBL/GenBank/DDBJ whole genome shotgun (WGS) entry which is preliminary data.</text>
</comment>
<dbReference type="EMBL" id="UAVB01000001">
    <property type="protein sequence ID" value="SQA19300.1"/>
    <property type="molecule type" value="Genomic_DNA"/>
</dbReference>
<reference evidence="1 4" key="1">
    <citation type="submission" date="2018-06" db="EMBL/GenBank/DDBJ databases">
        <authorList>
            <consortium name="Pathogen Informatics"/>
            <person name="Doyle S."/>
        </authorList>
    </citation>
    <scope>NUCLEOTIDE SEQUENCE [LARGE SCALE GENOMIC DNA]</scope>
    <source>
        <strain evidence="1 4">NCTC8181</strain>
    </source>
</reference>